<dbReference type="STRING" id="546271.Selsp_1852"/>
<dbReference type="OrthoDB" id="1663583at2"/>
<protein>
    <recommendedName>
        <fullName evidence="3">PD-(D/E)XK nuclease family transposase</fullName>
    </recommendedName>
</protein>
<dbReference type="EMBL" id="ACKP02000009">
    <property type="protein sequence ID" value="EEX78302.1"/>
    <property type="molecule type" value="Genomic_DNA"/>
</dbReference>
<evidence type="ECO:0000313" key="1">
    <source>
        <dbReference type="EMBL" id="EEX78302.1"/>
    </source>
</evidence>
<proteinExistence type="predicted"/>
<dbReference type="Proteomes" id="UP000003505">
    <property type="component" value="Unassembled WGS sequence"/>
</dbReference>
<evidence type="ECO:0008006" key="3">
    <source>
        <dbReference type="Google" id="ProtNLM"/>
    </source>
</evidence>
<name>C9LS66_SELS3</name>
<comment type="caution">
    <text evidence="1">The sequence shown here is derived from an EMBL/GenBank/DDBJ whole genome shotgun (WGS) entry which is preliminary data.</text>
</comment>
<gene>
    <name evidence="1" type="ORF">SELSPUOL_00289</name>
</gene>
<evidence type="ECO:0000313" key="2">
    <source>
        <dbReference type="Proteomes" id="UP000003505"/>
    </source>
</evidence>
<dbReference type="eggNOG" id="COG5464">
    <property type="taxonomic scope" value="Bacteria"/>
</dbReference>
<accession>C9LS66</accession>
<dbReference type="AlphaFoldDB" id="C9LS66"/>
<dbReference type="RefSeq" id="WP_006190996.1">
    <property type="nucleotide sequence ID" value="NC_015437.1"/>
</dbReference>
<organism evidence="1 2">
    <name type="scientific">Selenomonas sputigena (strain ATCC 35185 / DSM 20758 / CCUG 44933 / VPI D19B-28)</name>
    <dbReference type="NCBI Taxonomy" id="546271"/>
    <lineage>
        <taxon>Bacteria</taxon>
        <taxon>Bacillati</taxon>
        <taxon>Bacillota</taxon>
        <taxon>Negativicutes</taxon>
        <taxon>Selenomonadales</taxon>
        <taxon>Selenomonadaceae</taxon>
        <taxon>Selenomonas</taxon>
    </lineage>
</organism>
<reference evidence="1 2" key="1">
    <citation type="submission" date="2009-09" db="EMBL/GenBank/DDBJ databases">
        <authorList>
            <person name="Weinstock G."/>
            <person name="Sodergren E."/>
            <person name="Clifton S."/>
            <person name="Fulton L."/>
            <person name="Fulton B."/>
            <person name="Courtney L."/>
            <person name="Fronick C."/>
            <person name="Harrison M."/>
            <person name="Strong C."/>
            <person name="Farmer C."/>
            <person name="Delahaunty K."/>
            <person name="Markovic C."/>
            <person name="Hall O."/>
            <person name="Minx P."/>
            <person name="Tomlinson C."/>
            <person name="Mitreva M."/>
            <person name="Nelson J."/>
            <person name="Hou S."/>
            <person name="Wollam A."/>
            <person name="Pepin K.H."/>
            <person name="Johnson M."/>
            <person name="Bhonagiri V."/>
            <person name="Nash W.E."/>
            <person name="Warren W."/>
            <person name="Chinwalla A."/>
            <person name="Mardis E.R."/>
            <person name="Wilson R.K."/>
        </authorList>
    </citation>
    <scope>NUCLEOTIDE SEQUENCE [LARGE SCALE GENOMIC DNA]</scope>
    <source>
        <strain evidence="2">ATCC 35185 / DSM 20758 / VPI D19B-28</strain>
    </source>
</reference>
<sequence length="347" mass="39972">MNIQCYNKNKEGDFVQQEDRAVTASHVPLYQNPTYDQHAKRLLSQRTIMARLLKRTVPEFKDVAIADIAEKYIEGSPQISEIPVARDKTNAARNALHTPKEFLGDATESVGITEGWIRFDIHFHARAPKSGELITLIINVEAQRTQRRSKLGYALLRRAIYYASRLLSSQKETEFTGSSYDEIKKVYSIWLCMDAPDGNSAINRYDINEHHVLNRHKENHTDYDLMSIVTIYLGEERKSHEDWLIRFLRLLFKNTRMTMAEKKKLLKDEFDLDTTTDIEEELSTMCNLSTGIYEQGIAQGIEQGIETNRTATVLSMLKENLPIEMIARITNLSTDRIRALKMENQPS</sequence>